<evidence type="ECO:0000313" key="3">
    <source>
        <dbReference type="Proteomes" id="UP000729357"/>
    </source>
</evidence>
<reference evidence="2" key="1">
    <citation type="journal article" date="2021" name="J Fungi (Basel)">
        <title>Virulence traits and population genomics of the black yeast Aureobasidium melanogenum.</title>
        <authorList>
            <person name="Cernosa A."/>
            <person name="Sun X."/>
            <person name="Gostincar C."/>
            <person name="Fang C."/>
            <person name="Gunde-Cimerman N."/>
            <person name="Song Z."/>
        </authorList>
    </citation>
    <scope>NUCLEOTIDE SEQUENCE</scope>
    <source>
        <strain evidence="2">EXF-9298</strain>
    </source>
</reference>
<reference evidence="2" key="2">
    <citation type="submission" date="2021-08" db="EMBL/GenBank/DDBJ databases">
        <authorList>
            <person name="Gostincar C."/>
            <person name="Sun X."/>
            <person name="Song Z."/>
            <person name="Gunde-Cimerman N."/>
        </authorList>
    </citation>
    <scope>NUCLEOTIDE SEQUENCE</scope>
    <source>
        <strain evidence="2">EXF-9298</strain>
    </source>
</reference>
<protein>
    <submittedName>
        <fullName evidence="2">Uncharacterized protein</fullName>
    </submittedName>
</protein>
<comment type="caution">
    <text evidence="2">The sequence shown here is derived from an EMBL/GenBank/DDBJ whole genome shotgun (WGS) entry which is preliminary data.</text>
</comment>
<dbReference type="Proteomes" id="UP000729357">
    <property type="component" value="Unassembled WGS sequence"/>
</dbReference>
<organism evidence="2 3">
    <name type="scientific">Aureobasidium melanogenum</name>
    <name type="common">Aureobasidium pullulans var. melanogenum</name>
    <dbReference type="NCBI Taxonomy" id="46634"/>
    <lineage>
        <taxon>Eukaryota</taxon>
        <taxon>Fungi</taxon>
        <taxon>Dikarya</taxon>
        <taxon>Ascomycota</taxon>
        <taxon>Pezizomycotina</taxon>
        <taxon>Dothideomycetes</taxon>
        <taxon>Dothideomycetidae</taxon>
        <taxon>Dothideales</taxon>
        <taxon>Saccotheciaceae</taxon>
        <taxon>Aureobasidium</taxon>
    </lineage>
</organism>
<name>A0A9P8FUR7_AURME</name>
<accession>A0A9P8FUR7</accession>
<feature type="non-terminal residue" evidence="2">
    <location>
        <position position="164"/>
    </location>
</feature>
<dbReference type="AlphaFoldDB" id="A0A9P8FUR7"/>
<keyword evidence="3" id="KW-1185">Reference proteome</keyword>
<evidence type="ECO:0000256" key="1">
    <source>
        <dbReference type="SAM" id="MobiDB-lite"/>
    </source>
</evidence>
<gene>
    <name evidence="2" type="ORF">KCU98_g5983</name>
</gene>
<sequence length="164" mass="17712">MSTFWSKLKTFLCCGEEEESPIAIGEPFDFKRVEVELAGLSEHERSLIRNRPVPVTYPLNTDGTQHAARLDRVRAHGRALSESIMSVTTTAMSTAGAKGSGYSALANESSSMIQPLNSEDANSNEMKQLLPHRTSGPETSSSLETAMAGCEEDDDGGRSFVGIK</sequence>
<evidence type="ECO:0000313" key="2">
    <source>
        <dbReference type="EMBL" id="KAG9983588.1"/>
    </source>
</evidence>
<proteinExistence type="predicted"/>
<feature type="region of interest" description="Disordered" evidence="1">
    <location>
        <begin position="129"/>
        <end position="164"/>
    </location>
</feature>
<dbReference type="EMBL" id="JAHFXS010000583">
    <property type="protein sequence ID" value="KAG9983588.1"/>
    <property type="molecule type" value="Genomic_DNA"/>
</dbReference>